<keyword evidence="5" id="KW-0963">Cytoplasm</keyword>
<sequence length="90" mass="9546">MYSKTVTIVNQTGLHARPASEFIGAASKFKCDLHIKNTSTGKSANAKSIIMLLALALTKDTQVEITGDGEDEQQAVDSLVCLIESGFSEG</sequence>
<evidence type="ECO:0000259" key="9">
    <source>
        <dbReference type="PROSITE" id="PS51350"/>
    </source>
</evidence>
<dbReference type="CDD" id="cd00367">
    <property type="entry name" value="PTS-HPr_like"/>
    <property type="match status" value="1"/>
</dbReference>
<keyword evidence="7" id="KW-0598">Phosphotransferase system</keyword>
<organism evidence="10 11">
    <name type="scientific">Ruminococcus gauvreauii</name>
    <dbReference type="NCBI Taxonomy" id="438033"/>
    <lineage>
        <taxon>Bacteria</taxon>
        <taxon>Bacillati</taxon>
        <taxon>Bacillota</taxon>
        <taxon>Clostridia</taxon>
        <taxon>Eubacteriales</taxon>
        <taxon>Oscillospiraceae</taxon>
        <taxon>Ruminococcus</taxon>
    </lineage>
</organism>
<dbReference type="PRINTS" id="PR00107">
    <property type="entry name" value="PHOSPHOCPHPR"/>
</dbReference>
<evidence type="ECO:0000256" key="3">
    <source>
        <dbReference type="ARBA" id="ARBA00020422"/>
    </source>
</evidence>
<dbReference type="PROSITE" id="PS00369">
    <property type="entry name" value="PTS_HPR_HIS"/>
    <property type="match status" value="1"/>
</dbReference>
<dbReference type="PROSITE" id="PS00589">
    <property type="entry name" value="PTS_HPR_SER"/>
    <property type="match status" value="1"/>
</dbReference>
<evidence type="ECO:0000256" key="4">
    <source>
        <dbReference type="ARBA" id="ARBA00022448"/>
    </source>
</evidence>
<dbReference type="Pfam" id="PF00381">
    <property type="entry name" value="PTS-HPr"/>
    <property type="match status" value="1"/>
</dbReference>
<dbReference type="NCBIfam" id="TIGR01003">
    <property type="entry name" value="PTS_HPr_family"/>
    <property type="match status" value="1"/>
</dbReference>
<feature type="domain" description="HPr" evidence="9">
    <location>
        <begin position="1"/>
        <end position="90"/>
    </location>
</feature>
<dbReference type="EMBL" id="CP102290">
    <property type="protein sequence ID" value="UWP58806.1"/>
    <property type="molecule type" value="Genomic_DNA"/>
</dbReference>
<name>A0ABY5VFV0_9FIRM</name>
<evidence type="ECO:0000256" key="6">
    <source>
        <dbReference type="ARBA" id="ARBA00022597"/>
    </source>
</evidence>
<evidence type="ECO:0000256" key="5">
    <source>
        <dbReference type="ARBA" id="ARBA00022490"/>
    </source>
</evidence>
<dbReference type="SUPFAM" id="SSF55594">
    <property type="entry name" value="HPr-like"/>
    <property type="match status" value="1"/>
</dbReference>
<comment type="subcellular location">
    <subcellularLocation>
        <location evidence="2">Cytoplasm</location>
    </subcellularLocation>
</comment>
<protein>
    <recommendedName>
        <fullName evidence="3">Phosphocarrier protein HPr</fullName>
    </recommendedName>
    <alternativeName>
        <fullName evidence="8">Histidine-containing protein</fullName>
    </alternativeName>
</protein>
<dbReference type="RefSeq" id="WP_028527441.1">
    <property type="nucleotide sequence ID" value="NZ_CABLBR010000001.1"/>
</dbReference>
<evidence type="ECO:0000256" key="1">
    <source>
        <dbReference type="ARBA" id="ARBA00003681"/>
    </source>
</evidence>
<dbReference type="Proteomes" id="UP001060164">
    <property type="component" value="Chromosome"/>
</dbReference>
<dbReference type="PANTHER" id="PTHR33705">
    <property type="entry name" value="PHOSPHOCARRIER PROTEIN HPR"/>
    <property type="match status" value="1"/>
</dbReference>
<keyword evidence="6" id="KW-0762">Sugar transport</keyword>
<reference evidence="10" key="1">
    <citation type="journal article" date="2022" name="Cell">
        <title>Design, construction, and in vivo augmentation of a complex gut microbiome.</title>
        <authorList>
            <person name="Cheng A.G."/>
            <person name="Ho P.Y."/>
            <person name="Aranda-Diaz A."/>
            <person name="Jain S."/>
            <person name="Yu F.B."/>
            <person name="Meng X."/>
            <person name="Wang M."/>
            <person name="Iakiviak M."/>
            <person name="Nagashima K."/>
            <person name="Zhao A."/>
            <person name="Murugkar P."/>
            <person name="Patil A."/>
            <person name="Atabakhsh K."/>
            <person name="Weakley A."/>
            <person name="Yan J."/>
            <person name="Brumbaugh A.R."/>
            <person name="Higginbottom S."/>
            <person name="Dimas A."/>
            <person name="Shiver A.L."/>
            <person name="Deutschbauer A."/>
            <person name="Neff N."/>
            <person name="Sonnenburg J.L."/>
            <person name="Huang K.C."/>
            <person name="Fischbach M.A."/>
        </authorList>
    </citation>
    <scope>NUCLEOTIDE SEQUENCE</scope>
    <source>
        <strain evidence="10">DSM 19829</strain>
    </source>
</reference>
<dbReference type="Gene3D" id="3.30.1340.10">
    <property type="entry name" value="HPr-like"/>
    <property type="match status" value="1"/>
</dbReference>
<evidence type="ECO:0000313" key="11">
    <source>
        <dbReference type="Proteomes" id="UP001060164"/>
    </source>
</evidence>
<dbReference type="InterPro" id="IPR050399">
    <property type="entry name" value="HPr"/>
</dbReference>
<evidence type="ECO:0000313" key="10">
    <source>
        <dbReference type="EMBL" id="UWP58806.1"/>
    </source>
</evidence>
<dbReference type="PANTHER" id="PTHR33705:SF1">
    <property type="entry name" value="PHOSPHOCARRIER PROTEIN HPR"/>
    <property type="match status" value="1"/>
</dbReference>
<comment type="function">
    <text evidence="1">General (non sugar-specific) component of the phosphoenolpyruvate-dependent sugar phosphotransferase system (sugar PTS). This major carbohydrate active-transport system catalyzes the phosphorylation of incoming sugar substrates concomitantly with their translocation across the cell membrane. The phosphoryl group from phosphoenolpyruvate (PEP) is transferred to the phosphoryl carrier protein HPr by enzyme I. Phospho-HPr then transfers it to the PTS EIIA domain.</text>
</comment>
<evidence type="ECO:0000256" key="7">
    <source>
        <dbReference type="ARBA" id="ARBA00022683"/>
    </source>
</evidence>
<dbReference type="InterPro" id="IPR001020">
    <property type="entry name" value="PTS_HPr_His_P_site"/>
</dbReference>
<gene>
    <name evidence="10" type="ORF">NQ502_15735</name>
</gene>
<keyword evidence="11" id="KW-1185">Reference proteome</keyword>
<evidence type="ECO:0000256" key="2">
    <source>
        <dbReference type="ARBA" id="ARBA00004496"/>
    </source>
</evidence>
<dbReference type="PROSITE" id="PS51350">
    <property type="entry name" value="PTS_HPR_DOM"/>
    <property type="match status" value="1"/>
</dbReference>
<accession>A0ABY5VFV0</accession>
<dbReference type="InterPro" id="IPR000032">
    <property type="entry name" value="HPr-like"/>
</dbReference>
<keyword evidence="4" id="KW-0813">Transport</keyword>
<dbReference type="InterPro" id="IPR035895">
    <property type="entry name" value="HPr-like_sf"/>
</dbReference>
<dbReference type="InterPro" id="IPR002114">
    <property type="entry name" value="PTS_HPr_Ser_P_site"/>
</dbReference>
<proteinExistence type="predicted"/>
<evidence type="ECO:0000256" key="8">
    <source>
        <dbReference type="ARBA" id="ARBA00033055"/>
    </source>
</evidence>